<evidence type="ECO:0000256" key="8">
    <source>
        <dbReference type="ARBA" id="ARBA00022777"/>
    </source>
</evidence>
<evidence type="ECO:0000256" key="2">
    <source>
        <dbReference type="ARBA" id="ARBA00004141"/>
    </source>
</evidence>
<dbReference type="InterPro" id="IPR003661">
    <property type="entry name" value="HisK_dim/P_dom"/>
</dbReference>
<dbReference type="CDD" id="cd06225">
    <property type="entry name" value="HAMP"/>
    <property type="match status" value="1"/>
</dbReference>
<evidence type="ECO:0000256" key="11">
    <source>
        <dbReference type="ARBA" id="ARBA00023136"/>
    </source>
</evidence>
<dbReference type="PRINTS" id="PR00344">
    <property type="entry name" value="BCTRLSENSOR"/>
</dbReference>
<name>A0A919RJF0_9ACTN</name>
<feature type="domain" description="HAMP" evidence="14">
    <location>
        <begin position="124"/>
        <end position="180"/>
    </location>
</feature>
<dbReference type="InterPro" id="IPR050428">
    <property type="entry name" value="TCS_sensor_his_kinase"/>
</dbReference>
<comment type="caution">
    <text evidence="15">The sequence shown here is derived from an EMBL/GenBank/DDBJ whole genome shotgun (WGS) entry which is preliminary data.</text>
</comment>
<dbReference type="EMBL" id="BOOW01000032">
    <property type="protein sequence ID" value="GII94960.1"/>
    <property type="molecule type" value="Genomic_DNA"/>
</dbReference>
<keyword evidence="10" id="KW-0902">Two-component regulatory system</keyword>
<dbReference type="SUPFAM" id="SSF47384">
    <property type="entry name" value="Homodimeric domain of signal transducing histidine kinase"/>
    <property type="match status" value="1"/>
</dbReference>
<dbReference type="Pfam" id="PF00672">
    <property type="entry name" value="HAMP"/>
    <property type="match status" value="1"/>
</dbReference>
<dbReference type="CDD" id="cd00082">
    <property type="entry name" value="HisKA"/>
    <property type="match status" value="1"/>
</dbReference>
<dbReference type="InterPro" id="IPR004358">
    <property type="entry name" value="Sig_transdc_His_kin-like_C"/>
</dbReference>
<feature type="transmembrane region" description="Helical" evidence="12">
    <location>
        <begin position="21"/>
        <end position="42"/>
    </location>
</feature>
<comment type="catalytic activity">
    <reaction evidence="1">
        <text>ATP + protein L-histidine = ADP + protein N-phospho-L-histidine.</text>
        <dbReference type="EC" id="2.7.13.3"/>
    </reaction>
</comment>
<dbReference type="CDD" id="cd00075">
    <property type="entry name" value="HATPase"/>
    <property type="match status" value="1"/>
</dbReference>
<reference evidence="15" key="1">
    <citation type="submission" date="2021-01" db="EMBL/GenBank/DDBJ databases">
        <title>Whole genome shotgun sequence of Sinosporangium siamense NBRC 109515.</title>
        <authorList>
            <person name="Komaki H."/>
            <person name="Tamura T."/>
        </authorList>
    </citation>
    <scope>NUCLEOTIDE SEQUENCE</scope>
    <source>
        <strain evidence="15">NBRC 109515</strain>
    </source>
</reference>
<dbReference type="SMART" id="SM00304">
    <property type="entry name" value="HAMP"/>
    <property type="match status" value="1"/>
</dbReference>
<protein>
    <recommendedName>
        <fullName evidence="4">histidine kinase</fullName>
        <ecNumber evidence="4">2.7.13.3</ecNumber>
    </recommendedName>
</protein>
<dbReference type="Gene3D" id="3.30.565.10">
    <property type="entry name" value="Histidine kinase-like ATPase, C-terminal domain"/>
    <property type="match status" value="1"/>
</dbReference>
<gene>
    <name evidence="15" type="primary">cutS_3</name>
    <name evidence="15" type="ORF">Ssi02_51910</name>
</gene>
<dbReference type="GO" id="GO:0005886">
    <property type="term" value="C:plasma membrane"/>
    <property type="evidence" value="ECO:0007669"/>
    <property type="project" value="UniProtKB-SubCell"/>
</dbReference>
<dbReference type="EC" id="2.7.13.3" evidence="4"/>
<dbReference type="SMART" id="SM00388">
    <property type="entry name" value="HisKA"/>
    <property type="match status" value="1"/>
</dbReference>
<evidence type="ECO:0000256" key="7">
    <source>
        <dbReference type="ARBA" id="ARBA00022692"/>
    </source>
</evidence>
<dbReference type="AlphaFoldDB" id="A0A919RJF0"/>
<evidence type="ECO:0000256" key="12">
    <source>
        <dbReference type="SAM" id="Phobius"/>
    </source>
</evidence>
<evidence type="ECO:0000256" key="1">
    <source>
        <dbReference type="ARBA" id="ARBA00000085"/>
    </source>
</evidence>
<dbReference type="InterPro" id="IPR005467">
    <property type="entry name" value="His_kinase_dom"/>
</dbReference>
<sequence length="410" mass="44482">MSRARPRRRLLRPTLRLRLTLVYGTLFVASGLVMIGATYLMVGARIPDLISFVQTAGPSGPMRISDPHLNIDKGLLSGPESTRVLARKQETARTDTANAVLTQGGIALVIVSAVAVGLGWLIAGRVLAPLHRVTDTARRIAMAADRSLHERIALTGVNDEVKELADTFDTMIQRLSHAFDGQRRFVANASHELRTPLTLSRALVEVAMHRRTASPDLVQLGETLMEINARHERLIDGLLLLARSENELGERAPVDLADVTTHVIAHAAAEAGKVSVTLYESPGEALTLGDPVLLERLVQNLVENGIRHNVRDQGFVRVVSRVLSEDQVEVRVDNSGPLIAPYDVPGLFEPFRRLNTDRLYTAKGVGLGLSIVRSVAAAHGGKVDAYPRPDGGLSVVVVLPRHHAMALEAE</sequence>
<dbReference type="Pfam" id="PF00512">
    <property type="entry name" value="HisKA"/>
    <property type="match status" value="1"/>
</dbReference>
<evidence type="ECO:0000256" key="4">
    <source>
        <dbReference type="ARBA" id="ARBA00012438"/>
    </source>
</evidence>
<dbReference type="InterPro" id="IPR036097">
    <property type="entry name" value="HisK_dim/P_sf"/>
</dbReference>
<dbReference type="PANTHER" id="PTHR45436:SF15">
    <property type="entry name" value="SENSOR HISTIDINE KINASE CUSS"/>
    <property type="match status" value="1"/>
</dbReference>
<keyword evidence="6" id="KW-0808">Transferase</keyword>
<dbReference type="SUPFAM" id="SSF55874">
    <property type="entry name" value="ATPase domain of HSP90 chaperone/DNA topoisomerase II/histidine kinase"/>
    <property type="match status" value="1"/>
</dbReference>
<evidence type="ECO:0000256" key="5">
    <source>
        <dbReference type="ARBA" id="ARBA00022553"/>
    </source>
</evidence>
<dbReference type="SMART" id="SM00387">
    <property type="entry name" value="HATPase_c"/>
    <property type="match status" value="1"/>
</dbReference>
<keyword evidence="16" id="KW-1185">Reference proteome</keyword>
<feature type="transmembrane region" description="Helical" evidence="12">
    <location>
        <begin position="106"/>
        <end position="128"/>
    </location>
</feature>
<dbReference type="InterPro" id="IPR036890">
    <property type="entry name" value="HATPase_C_sf"/>
</dbReference>
<proteinExistence type="predicted"/>
<dbReference type="InterPro" id="IPR003660">
    <property type="entry name" value="HAMP_dom"/>
</dbReference>
<keyword evidence="5" id="KW-0597">Phosphoprotein</keyword>
<evidence type="ECO:0000259" key="13">
    <source>
        <dbReference type="PROSITE" id="PS50109"/>
    </source>
</evidence>
<evidence type="ECO:0000313" key="15">
    <source>
        <dbReference type="EMBL" id="GII94960.1"/>
    </source>
</evidence>
<dbReference type="InterPro" id="IPR003594">
    <property type="entry name" value="HATPase_dom"/>
</dbReference>
<evidence type="ECO:0000256" key="9">
    <source>
        <dbReference type="ARBA" id="ARBA00022989"/>
    </source>
</evidence>
<dbReference type="Gene3D" id="1.10.287.130">
    <property type="match status" value="1"/>
</dbReference>
<organism evidence="15 16">
    <name type="scientific">Sinosporangium siamense</name>
    <dbReference type="NCBI Taxonomy" id="1367973"/>
    <lineage>
        <taxon>Bacteria</taxon>
        <taxon>Bacillati</taxon>
        <taxon>Actinomycetota</taxon>
        <taxon>Actinomycetes</taxon>
        <taxon>Streptosporangiales</taxon>
        <taxon>Streptosporangiaceae</taxon>
        <taxon>Sinosporangium</taxon>
    </lineage>
</organism>
<dbReference type="PROSITE" id="PS50885">
    <property type="entry name" value="HAMP"/>
    <property type="match status" value="1"/>
</dbReference>
<dbReference type="SUPFAM" id="SSF158472">
    <property type="entry name" value="HAMP domain-like"/>
    <property type="match status" value="1"/>
</dbReference>
<keyword evidence="9 12" id="KW-1133">Transmembrane helix</keyword>
<dbReference type="GO" id="GO:0000155">
    <property type="term" value="F:phosphorelay sensor kinase activity"/>
    <property type="evidence" value="ECO:0007669"/>
    <property type="project" value="InterPro"/>
</dbReference>
<dbReference type="Gene3D" id="6.10.340.10">
    <property type="match status" value="1"/>
</dbReference>
<keyword evidence="7 12" id="KW-0812">Transmembrane</keyword>
<evidence type="ECO:0000256" key="10">
    <source>
        <dbReference type="ARBA" id="ARBA00023012"/>
    </source>
</evidence>
<feature type="domain" description="Histidine kinase" evidence="13">
    <location>
        <begin position="188"/>
        <end position="403"/>
    </location>
</feature>
<evidence type="ECO:0000256" key="6">
    <source>
        <dbReference type="ARBA" id="ARBA00022679"/>
    </source>
</evidence>
<keyword evidence="11 12" id="KW-0472">Membrane</keyword>
<dbReference type="Proteomes" id="UP000606172">
    <property type="component" value="Unassembled WGS sequence"/>
</dbReference>
<evidence type="ECO:0000259" key="14">
    <source>
        <dbReference type="PROSITE" id="PS50885"/>
    </source>
</evidence>
<evidence type="ECO:0000313" key="16">
    <source>
        <dbReference type="Proteomes" id="UP000606172"/>
    </source>
</evidence>
<keyword evidence="8" id="KW-0418">Kinase</keyword>
<evidence type="ECO:0000256" key="3">
    <source>
        <dbReference type="ARBA" id="ARBA00004236"/>
    </source>
</evidence>
<dbReference type="PANTHER" id="PTHR45436">
    <property type="entry name" value="SENSOR HISTIDINE KINASE YKOH"/>
    <property type="match status" value="1"/>
</dbReference>
<comment type="subcellular location">
    <subcellularLocation>
        <location evidence="3">Cell membrane</location>
    </subcellularLocation>
    <subcellularLocation>
        <location evidence="2">Membrane</location>
        <topology evidence="2">Multi-pass membrane protein</topology>
    </subcellularLocation>
</comment>
<dbReference type="Pfam" id="PF02518">
    <property type="entry name" value="HATPase_c"/>
    <property type="match status" value="1"/>
</dbReference>
<dbReference type="RefSeq" id="WP_204029947.1">
    <property type="nucleotide sequence ID" value="NZ_BOOW01000032.1"/>
</dbReference>
<accession>A0A919RJF0</accession>
<dbReference type="PROSITE" id="PS50109">
    <property type="entry name" value="HIS_KIN"/>
    <property type="match status" value="1"/>
</dbReference>